<gene>
    <name evidence="2" type="ORF">WSS_A37739</name>
</gene>
<reference evidence="2 3" key="1">
    <citation type="journal article" date="2013" name="Genome Announc.">
        <title>Draft Genome Sequence of Rhodococcus opacus Strain M213 Shows a Diverse Catabolic Potential.</title>
        <authorList>
            <person name="Pathak A."/>
            <person name="Green S.J."/>
            <person name="Ogram A."/>
            <person name="Chauhan A."/>
        </authorList>
    </citation>
    <scope>NUCLEOTIDE SEQUENCE [LARGE SCALE GENOMIC DNA]</scope>
    <source>
        <strain evidence="2 3">M213</strain>
    </source>
</reference>
<evidence type="ECO:0000313" key="2">
    <source>
        <dbReference type="EMBL" id="EKT77400.1"/>
    </source>
</evidence>
<dbReference type="Proteomes" id="UP000005951">
    <property type="component" value="Unassembled WGS sequence"/>
</dbReference>
<dbReference type="RefSeq" id="WP_005264178.1">
    <property type="nucleotide sequence ID" value="NZ_AJYC02000153.1"/>
</dbReference>
<evidence type="ECO:0000313" key="3">
    <source>
        <dbReference type="Proteomes" id="UP000005951"/>
    </source>
</evidence>
<accession>K8XK07</accession>
<dbReference type="SUPFAM" id="SSF46955">
    <property type="entry name" value="Putative DNA-binding domain"/>
    <property type="match status" value="1"/>
</dbReference>
<organism evidence="2 3">
    <name type="scientific">Rhodococcus opacus M213</name>
    <dbReference type="NCBI Taxonomy" id="1129896"/>
    <lineage>
        <taxon>Bacteria</taxon>
        <taxon>Bacillati</taxon>
        <taxon>Actinomycetota</taxon>
        <taxon>Actinomycetes</taxon>
        <taxon>Mycobacteriales</taxon>
        <taxon>Nocardiaceae</taxon>
        <taxon>Rhodococcus</taxon>
    </lineage>
</organism>
<dbReference type="InterPro" id="IPR041657">
    <property type="entry name" value="HTH_17"/>
</dbReference>
<dbReference type="InterPro" id="IPR009061">
    <property type="entry name" value="DNA-bd_dom_put_sf"/>
</dbReference>
<evidence type="ECO:0000259" key="1">
    <source>
        <dbReference type="Pfam" id="PF12728"/>
    </source>
</evidence>
<comment type="caution">
    <text evidence="2">The sequence shown here is derived from an EMBL/GenBank/DDBJ whole genome shotgun (WGS) entry which is preliminary data.</text>
</comment>
<dbReference type="Pfam" id="PF12728">
    <property type="entry name" value="HTH_17"/>
    <property type="match status" value="1"/>
</dbReference>
<protein>
    <submittedName>
        <fullName evidence="2">Regulatory protein MerR</fullName>
    </submittedName>
</protein>
<sequence length="72" mass="8047">MTDSHQSGRVLPDRMTIREFAPYIGVAVQTAYQYRSKGIGPRTYRLGSRVYADRADLDLWLAQQKAATLAGS</sequence>
<dbReference type="AlphaFoldDB" id="K8XK07"/>
<feature type="domain" description="Helix-turn-helix" evidence="1">
    <location>
        <begin position="15"/>
        <end position="64"/>
    </location>
</feature>
<dbReference type="EMBL" id="AJYC02000153">
    <property type="protein sequence ID" value="EKT77400.1"/>
    <property type="molecule type" value="Genomic_DNA"/>
</dbReference>
<name>K8XK07_RHOOP</name>
<proteinExistence type="predicted"/>